<evidence type="ECO:0000256" key="1">
    <source>
        <dbReference type="PIRSR" id="PIRSR014972-1"/>
    </source>
</evidence>
<dbReference type="Gene3D" id="3.10.129.10">
    <property type="entry name" value="Hotdog Thioesterase"/>
    <property type="match status" value="1"/>
</dbReference>
<dbReference type="OrthoDB" id="6902891at2"/>
<name>A0A1M5RNA1_9BACI</name>
<dbReference type="EMBL" id="FQXD01000005">
    <property type="protein sequence ID" value="SHH27639.1"/>
    <property type="molecule type" value="Genomic_DNA"/>
</dbReference>
<dbReference type="SUPFAM" id="SSF54637">
    <property type="entry name" value="Thioesterase/thiol ester dehydrase-isomerase"/>
    <property type="match status" value="1"/>
</dbReference>
<gene>
    <name evidence="3" type="ORF">SAMN05421807_105221</name>
</gene>
<dbReference type="Pfam" id="PF22636">
    <property type="entry name" value="FlK"/>
    <property type="match status" value="1"/>
</dbReference>
<feature type="domain" description="Fluoroacetyl-CoA-specific thioesterase-like" evidence="2">
    <location>
        <begin position="17"/>
        <end position="120"/>
    </location>
</feature>
<dbReference type="Proteomes" id="UP000184079">
    <property type="component" value="Unassembled WGS sequence"/>
</dbReference>
<dbReference type="PIRSF" id="PIRSF014972">
    <property type="entry name" value="FlK"/>
    <property type="match status" value="1"/>
</dbReference>
<reference evidence="4" key="1">
    <citation type="submission" date="2016-11" db="EMBL/GenBank/DDBJ databases">
        <authorList>
            <person name="Varghese N."/>
            <person name="Submissions S."/>
        </authorList>
    </citation>
    <scope>NUCLEOTIDE SEQUENCE [LARGE SCALE GENOMIC DNA]</scope>
    <source>
        <strain evidence="4">CGMCC 1.6496</strain>
    </source>
</reference>
<evidence type="ECO:0000313" key="3">
    <source>
        <dbReference type="EMBL" id="SHH27639.1"/>
    </source>
</evidence>
<dbReference type="PANTHER" id="PTHR36934:SF1">
    <property type="entry name" value="THIOESTERASE DOMAIN-CONTAINING PROTEIN"/>
    <property type="match status" value="1"/>
</dbReference>
<dbReference type="PANTHER" id="PTHR36934">
    <property type="entry name" value="BLR0278 PROTEIN"/>
    <property type="match status" value="1"/>
</dbReference>
<evidence type="ECO:0000313" key="4">
    <source>
        <dbReference type="Proteomes" id="UP000184079"/>
    </source>
</evidence>
<keyword evidence="4" id="KW-1185">Reference proteome</keyword>
<feature type="active site" evidence="1">
    <location>
        <position position="36"/>
    </location>
</feature>
<sequence length="131" mass="14622">MKEGLYVGQSKQMTVEVTEEMVAQFNGEVIHPVYSTASMVYHMEWVSRQLLIPYLEQDEEGMGAAVSVEHIAPSGVGTTIHLEATVIEVSKRELLTKVYVTNEHGRIGKGKVKQVVLPKEVIQEKVRIATK</sequence>
<organism evidence="3 4">
    <name type="scientific">Virgibacillus chiguensis</name>
    <dbReference type="NCBI Taxonomy" id="411959"/>
    <lineage>
        <taxon>Bacteria</taxon>
        <taxon>Bacillati</taxon>
        <taxon>Bacillota</taxon>
        <taxon>Bacilli</taxon>
        <taxon>Bacillales</taxon>
        <taxon>Bacillaceae</taxon>
        <taxon>Virgibacillus</taxon>
    </lineage>
</organism>
<dbReference type="RefSeq" id="WP_073007115.1">
    <property type="nucleotide sequence ID" value="NZ_FQXD01000005.1"/>
</dbReference>
<proteinExistence type="predicted"/>
<dbReference type="AlphaFoldDB" id="A0A1M5RNA1"/>
<feature type="active site" evidence="1">
    <location>
        <position position="70"/>
    </location>
</feature>
<dbReference type="InterPro" id="IPR029069">
    <property type="entry name" value="HotDog_dom_sf"/>
</dbReference>
<dbReference type="InterPro" id="IPR025540">
    <property type="entry name" value="FlK"/>
</dbReference>
<evidence type="ECO:0000259" key="2">
    <source>
        <dbReference type="Pfam" id="PF22636"/>
    </source>
</evidence>
<protein>
    <submittedName>
        <fullName evidence="3">Predicted thioesterase</fullName>
    </submittedName>
</protein>
<feature type="active site" evidence="1">
    <location>
        <position position="44"/>
    </location>
</feature>
<dbReference type="InterPro" id="IPR054485">
    <property type="entry name" value="FlK-like_dom"/>
</dbReference>
<accession>A0A1M5RNA1</accession>